<keyword evidence="1" id="KW-0521">NADP</keyword>
<reference evidence="3" key="2">
    <citation type="submission" date="2020-09" db="EMBL/GenBank/DDBJ databases">
        <authorList>
            <person name="Sun Q."/>
            <person name="Zhou Y."/>
        </authorList>
    </citation>
    <scope>NUCLEOTIDE SEQUENCE</scope>
    <source>
        <strain evidence="3">CGMCC 1.16067</strain>
    </source>
</reference>
<feature type="domain" description="Enoyl reductase (ER)" evidence="2">
    <location>
        <begin position="10"/>
        <end position="335"/>
    </location>
</feature>
<dbReference type="InterPro" id="IPR036291">
    <property type="entry name" value="NAD(P)-bd_dom_sf"/>
</dbReference>
<dbReference type="PANTHER" id="PTHR44154:SF1">
    <property type="entry name" value="QUINONE OXIDOREDUCTASE"/>
    <property type="match status" value="1"/>
</dbReference>
<evidence type="ECO:0000313" key="4">
    <source>
        <dbReference type="Proteomes" id="UP000649179"/>
    </source>
</evidence>
<protein>
    <submittedName>
        <fullName evidence="3">NADPH:quinone reductase</fullName>
    </submittedName>
</protein>
<dbReference type="InterPro" id="IPR013154">
    <property type="entry name" value="ADH-like_N"/>
</dbReference>
<dbReference type="Pfam" id="PF00107">
    <property type="entry name" value="ADH_zinc_N"/>
    <property type="match status" value="1"/>
</dbReference>
<dbReference type="Gene3D" id="3.40.50.720">
    <property type="entry name" value="NAD(P)-binding Rossmann-like Domain"/>
    <property type="match status" value="1"/>
</dbReference>
<gene>
    <name evidence="3" type="primary">qor</name>
    <name evidence="3" type="ORF">GCM10011519_17510</name>
</gene>
<organism evidence="3 4">
    <name type="scientific">Marmoricola endophyticus</name>
    <dbReference type="NCBI Taxonomy" id="2040280"/>
    <lineage>
        <taxon>Bacteria</taxon>
        <taxon>Bacillati</taxon>
        <taxon>Actinomycetota</taxon>
        <taxon>Actinomycetes</taxon>
        <taxon>Propionibacteriales</taxon>
        <taxon>Nocardioidaceae</taxon>
        <taxon>Marmoricola</taxon>
    </lineage>
</organism>
<dbReference type="Proteomes" id="UP000649179">
    <property type="component" value="Unassembled WGS sequence"/>
</dbReference>
<accession>A0A917F2I0</accession>
<evidence type="ECO:0000259" key="2">
    <source>
        <dbReference type="SMART" id="SM00829"/>
    </source>
</evidence>
<dbReference type="RefSeq" id="WP_188779428.1">
    <property type="nucleotide sequence ID" value="NZ_BMKQ01000001.1"/>
</dbReference>
<dbReference type="SUPFAM" id="SSF51735">
    <property type="entry name" value="NAD(P)-binding Rossmann-fold domains"/>
    <property type="match status" value="1"/>
</dbReference>
<dbReference type="AlphaFoldDB" id="A0A917F2I0"/>
<reference evidence="3" key="1">
    <citation type="journal article" date="2014" name="Int. J. Syst. Evol. Microbiol.">
        <title>Complete genome sequence of Corynebacterium casei LMG S-19264T (=DSM 44701T), isolated from a smear-ripened cheese.</title>
        <authorList>
            <consortium name="US DOE Joint Genome Institute (JGI-PGF)"/>
            <person name="Walter F."/>
            <person name="Albersmeier A."/>
            <person name="Kalinowski J."/>
            <person name="Ruckert C."/>
        </authorList>
    </citation>
    <scope>NUCLEOTIDE SEQUENCE</scope>
    <source>
        <strain evidence="3">CGMCC 1.16067</strain>
    </source>
</reference>
<keyword evidence="4" id="KW-1185">Reference proteome</keyword>
<dbReference type="PANTHER" id="PTHR44154">
    <property type="entry name" value="QUINONE OXIDOREDUCTASE"/>
    <property type="match status" value="1"/>
</dbReference>
<dbReference type="InterPro" id="IPR020843">
    <property type="entry name" value="ER"/>
</dbReference>
<comment type="caution">
    <text evidence="3">The sequence shown here is derived from an EMBL/GenBank/DDBJ whole genome shotgun (WGS) entry which is preliminary data.</text>
</comment>
<dbReference type="SMART" id="SM00829">
    <property type="entry name" value="PKS_ER"/>
    <property type="match status" value="1"/>
</dbReference>
<proteinExistence type="predicted"/>
<dbReference type="InterPro" id="IPR013149">
    <property type="entry name" value="ADH-like_C"/>
</dbReference>
<evidence type="ECO:0000313" key="3">
    <source>
        <dbReference type="EMBL" id="GGF44154.1"/>
    </source>
</evidence>
<dbReference type="CDD" id="cd08253">
    <property type="entry name" value="zeta_crystallin"/>
    <property type="match status" value="1"/>
</dbReference>
<dbReference type="Gene3D" id="3.90.180.10">
    <property type="entry name" value="Medium-chain alcohol dehydrogenases, catalytic domain"/>
    <property type="match status" value="1"/>
</dbReference>
<dbReference type="SUPFAM" id="SSF50129">
    <property type="entry name" value="GroES-like"/>
    <property type="match status" value="1"/>
</dbReference>
<name>A0A917F2I0_9ACTN</name>
<dbReference type="GO" id="GO:0016491">
    <property type="term" value="F:oxidoreductase activity"/>
    <property type="evidence" value="ECO:0007669"/>
    <property type="project" value="InterPro"/>
</dbReference>
<evidence type="ECO:0000256" key="1">
    <source>
        <dbReference type="ARBA" id="ARBA00022857"/>
    </source>
</evidence>
<sequence>MRAVVYTQPGDASVLDLVEREASEPGPGQVRVRLVRAGVNPTDWKFRAGGMGPLAFPEIVPGQDGAGEVDAVGAGVEDLAPGDRVWVMLAQHTRPGGTAQEQVVLPRANVAPLPESASYDLGASLGVPAVTAHRALTTSEDYGDRLSPGSMDGATVLVAGGAGAVGNAAIQLARWAGATVITTVSSDEKAVLAKAAGAQHTVNYRDGDTASAIRDLAPDGVDLVVEVAPAQNLALDLAVIRPRATIAIYANNGGDEVTLSVRETFSTNVRFQWVLLYTVGDAALRAAAEDVSAAVADGALAVGDERGVPLHHYPLEQTPEAHAAVEAGAVGKVLIDVSED</sequence>
<dbReference type="EMBL" id="BMKQ01000001">
    <property type="protein sequence ID" value="GGF44154.1"/>
    <property type="molecule type" value="Genomic_DNA"/>
</dbReference>
<dbReference type="InterPro" id="IPR051603">
    <property type="entry name" value="Zinc-ADH_QOR/CCCR"/>
</dbReference>
<dbReference type="Pfam" id="PF08240">
    <property type="entry name" value="ADH_N"/>
    <property type="match status" value="1"/>
</dbReference>
<dbReference type="InterPro" id="IPR011032">
    <property type="entry name" value="GroES-like_sf"/>
</dbReference>